<proteinExistence type="predicted"/>
<dbReference type="Proteomes" id="UP000799539">
    <property type="component" value="Unassembled WGS sequence"/>
</dbReference>
<evidence type="ECO:0000313" key="2">
    <source>
        <dbReference type="Proteomes" id="UP000799539"/>
    </source>
</evidence>
<sequence length="59" mass="6165">MSALSFDVGPVGEAARVLHGKHQVRLSDTSSIVSKSSLQAFLRAPQGARSSASKTIVQV</sequence>
<accession>A0A6A6FLY1</accession>
<organism evidence="1 2">
    <name type="scientific">Cercospora zeae-maydis SCOH1-5</name>
    <dbReference type="NCBI Taxonomy" id="717836"/>
    <lineage>
        <taxon>Eukaryota</taxon>
        <taxon>Fungi</taxon>
        <taxon>Dikarya</taxon>
        <taxon>Ascomycota</taxon>
        <taxon>Pezizomycotina</taxon>
        <taxon>Dothideomycetes</taxon>
        <taxon>Dothideomycetidae</taxon>
        <taxon>Mycosphaerellales</taxon>
        <taxon>Mycosphaerellaceae</taxon>
        <taxon>Cercospora</taxon>
    </lineage>
</organism>
<evidence type="ECO:0000313" key="1">
    <source>
        <dbReference type="EMBL" id="KAF2214391.1"/>
    </source>
</evidence>
<gene>
    <name evidence="1" type="ORF">CERZMDRAFT_90328</name>
</gene>
<dbReference type="EMBL" id="ML992668">
    <property type="protein sequence ID" value="KAF2214391.1"/>
    <property type="molecule type" value="Genomic_DNA"/>
</dbReference>
<keyword evidence="2" id="KW-1185">Reference proteome</keyword>
<name>A0A6A6FLY1_9PEZI</name>
<protein>
    <submittedName>
        <fullName evidence="1">Uncharacterized protein</fullName>
    </submittedName>
</protein>
<dbReference type="AlphaFoldDB" id="A0A6A6FLY1"/>
<reference evidence="1" key="1">
    <citation type="journal article" date="2020" name="Stud. Mycol.">
        <title>101 Dothideomycetes genomes: a test case for predicting lifestyles and emergence of pathogens.</title>
        <authorList>
            <person name="Haridas S."/>
            <person name="Albert R."/>
            <person name="Binder M."/>
            <person name="Bloem J."/>
            <person name="Labutti K."/>
            <person name="Salamov A."/>
            <person name="Andreopoulos B."/>
            <person name="Baker S."/>
            <person name="Barry K."/>
            <person name="Bills G."/>
            <person name="Bluhm B."/>
            <person name="Cannon C."/>
            <person name="Castanera R."/>
            <person name="Culley D."/>
            <person name="Daum C."/>
            <person name="Ezra D."/>
            <person name="Gonzalez J."/>
            <person name="Henrissat B."/>
            <person name="Kuo A."/>
            <person name="Liang C."/>
            <person name="Lipzen A."/>
            <person name="Lutzoni F."/>
            <person name="Magnuson J."/>
            <person name="Mondo S."/>
            <person name="Nolan M."/>
            <person name="Ohm R."/>
            <person name="Pangilinan J."/>
            <person name="Park H.-J."/>
            <person name="Ramirez L."/>
            <person name="Alfaro M."/>
            <person name="Sun H."/>
            <person name="Tritt A."/>
            <person name="Yoshinaga Y."/>
            <person name="Zwiers L.-H."/>
            <person name="Turgeon B."/>
            <person name="Goodwin S."/>
            <person name="Spatafora J."/>
            <person name="Crous P."/>
            <person name="Grigoriev I."/>
        </authorList>
    </citation>
    <scope>NUCLEOTIDE SEQUENCE</scope>
    <source>
        <strain evidence="1">SCOH1-5</strain>
    </source>
</reference>